<evidence type="ECO:0000313" key="2">
    <source>
        <dbReference type="Proteomes" id="UP000001694"/>
    </source>
</evidence>
<sequence length="114" mass="12772">MPLIKTYIDERGEPRARIVDEGGRYVISLDVFKQLERAPPDTEVLAVGERYRILVRRRSLLGGVCEFVYFQFPGGVQLINAKYVGPDDPDAAIEALLKAYQEEVSQGEKDGGNK</sequence>
<accession>B1YAQ8</accession>
<evidence type="ECO:0000313" key="1">
    <source>
        <dbReference type="EMBL" id="ACB39137.1"/>
    </source>
</evidence>
<dbReference type="GeneID" id="6164643"/>
<dbReference type="STRING" id="444157.Tneu_0181"/>
<dbReference type="eggNOG" id="arCOG05480">
    <property type="taxonomic scope" value="Archaea"/>
</dbReference>
<gene>
    <name evidence="1" type="ordered locus">Tneu_0181</name>
</gene>
<dbReference type="HOGENOM" id="CLU_172289_0_0_2"/>
<dbReference type="RefSeq" id="WP_012349558.1">
    <property type="nucleotide sequence ID" value="NC_010525.1"/>
</dbReference>
<name>B1YAQ8_PYRNV</name>
<dbReference type="OrthoDB" id="27175at2157"/>
<dbReference type="Proteomes" id="UP000001694">
    <property type="component" value="Chromosome"/>
</dbReference>
<dbReference type="AlphaFoldDB" id="B1YAQ8"/>
<dbReference type="EMBL" id="CP001014">
    <property type="protein sequence ID" value="ACB39137.1"/>
    <property type="molecule type" value="Genomic_DNA"/>
</dbReference>
<dbReference type="KEGG" id="tne:Tneu_0181"/>
<organism evidence="1 2">
    <name type="scientific">Pyrobaculum neutrophilum (strain DSM 2338 / JCM 9278 / NBRC 100436 / V24Sta)</name>
    <name type="common">Thermoproteus neutrophilus</name>
    <dbReference type="NCBI Taxonomy" id="444157"/>
    <lineage>
        <taxon>Archaea</taxon>
        <taxon>Thermoproteota</taxon>
        <taxon>Thermoprotei</taxon>
        <taxon>Thermoproteales</taxon>
        <taxon>Thermoproteaceae</taxon>
        <taxon>Pyrobaculum</taxon>
    </lineage>
</organism>
<keyword evidence="2" id="KW-1185">Reference proteome</keyword>
<proteinExistence type="predicted"/>
<reference evidence="1" key="1">
    <citation type="submission" date="2008-03" db="EMBL/GenBank/DDBJ databases">
        <title>Complete sequence of Thermoproteus neutrophilus V24Sta.</title>
        <authorList>
            <consortium name="US DOE Joint Genome Institute"/>
            <person name="Copeland A."/>
            <person name="Lucas S."/>
            <person name="Lapidus A."/>
            <person name="Glavina del Rio T."/>
            <person name="Dalin E."/>
            <person name="Tice H."/>
            <person name="Bruce D."/>
            <person name="Goodwin L."/>
            <person name="Pitluck S."/>
            <person name="Sims D."/>
            <person name="Brettin T."/>
            <person name="Detter J.C."/>
            <person name="Han C."/>
            <person name="Kuske C.R."/>
            <person name="Schmutz J."/>
            <person name="Larimer F."/>
            <person name="Land M."/>
            <person name="Hauser L."/>
            <person name="Kyrpides N."/>
            <person name="Mikhailova N."/>
            <person name="Biddle J.F."/>
            <person name="Zhang Z."/>
            <person name="Fitz-Gibbon S.T."/>
            <person name="Lowe T.M."/>
            <person name="Saltikov C."/>
            <person name="House C.H."/>
            <person name="Richardson P."/>
        </authorList>
    </citation>
    <scope>NUCLEOTIDE SEQUENCE [LARGE SCALE GENOMIC DNA]</scope>
    <source>
        <strain evidence="1">V24Sta</strain>
    </source>
</reference>
<protein>
    <submittedName>
        <fullName evidence="1">Uncharacterized protein</fullName>
    </submittedName>
</protein>